<dbReference type="SUPFAM" id="SSF52980">
    <property type="entry name" value="Restriction endonuclease-like"/>
    <property type="match status" value="1"/>
</dbReference>
<organism evidence="1 2">
    <name type="scientific">Comamonas guangdongensis</name>
    <dbReference type="NCBI Taxonomy" id="510515"/>
    <lineage>
        <taxon>Bacteria</taxon>
        <taxon>Pseudomonadati</taxon>
        <taxon>Pseudomonadota</taxon>
        <taxon>Betaproteobacteria</taxon>
        <taxon>Burkholderiales</taxon>
        <taxon>Comamonadaceae</taxon>
        <taxon>Comamonas</taxon>
    </lineage>
</organism>
<dbReference type="InterPro" id="IPR011335">
    <property type="entry name" value="Restrct_endonuc-II-like"/>
</dbReference>
<protein>
    <submittedName>
        <fullName evidence="1">YaeQ family protein</fullName>
    </submittedName>
</protein>
<dbReference type="Proteomes" id="UP001561046">
    <property type="component" value="Unassembled WGS sequence"/>
</dbReference>
<dbReference type="PANTHER" id="PTHR38784:SF1">
    <property type="entry name" value="SUCROSE PHOSPHORYLASE"/>
    <property type="match status" value="1"/>
</dbReference>
<dbReference type="PIRSF" id="PIRSF011484">
    <property type="entry name" value="YaeQ"/>
    <property type="match status" value="1"/>
</dbReference>
<dbReference type="EMBL" id="JBFYGN010000008">
    <property type="protein sequence ID" value="MEX8193063.1"/>
    <property type="molecule type" value="Genomic_DNA"/>
</dbReference>
<dbReference type="SMART" id="SM01322">
    <property type="entry name" value="YaeQ"/>
    <property type="match status" value="1"/>
</dbReference>
<dbReference type="Pfam" id="PF07152">
    <property type="entry name" value="YaeQ"/>
    <property type="match status" value="1"/>
</dbReference>
<name>A0ABV3ZU16_9BURK</name>
<comment type="caution">
    <text evidence="1">The sequence shown here is derived from an EMBL/GenBank/DDBJ whole genome shotgun (WGS) entry which is preliminary data.</text>
</comment>
<sequence>MAIKSTIFKANLSIADIDHNYYADHNLTLARHPSETDERMMVRLVALALNAHQLQDLCNGDGTLGFGVGLSDPDDPDVHITDFTGQKRLWIEVGQPDEKPITKACNKSDHVLVYPFHHASHVWWKGLEGKVNRQDKLEVLYIDSEIAQQLGSLAERSMQLQATIQEGQLTLSSNLGTVFVEPVRWK</sequence>
<reference evidence="1 2" key="1">
    <citation type="journal article" date="2013" name="Int. J. Syst. Evol. Microbiol.">
        <title>Comamonas guangdongensis sp. nov., isolated from subterranean forest sediment, and emended description of the genus Comamonas.</title>
        <authorList>
            <person name="Zhang J."/>
            <person name="Wang Y."/>
            <person name="Zhou S."/>
            <person name="Wu C."/>
            <person name="He J."/>
            <person name="Li F."/>
        </authorList>
    </citation>
    <scope>NUCLEOTIDE SEQUENCE [LARGE SCALE GENOMIC DNA]</scope>
    <source>
        <strain evidence="1 2">CCTCC AB2011133</strain>
    </source>
</reference>
<evidence type="ECO:0000313" key="1">
    <source>
        <dbReference type="EMBL" id="MEX8193063.1"/>
    </source>
</evidence>
<gene>
    <name evidence="1" type="ORF">AB6724_09430</name>
</gene>
<accession>A0ABV3ZU16</accession>
<keyword evidence="2" id="KW-1185">Reference proteome</keyword>
<dbReference type="RefSeq" id="WP_369338260.1">
    <property type="nucleotide sequence ID" value="NZ_JBFYGN010000008.1"/>
</dbReference>
<dbReference type="Gene3D" id="3.10.640.10">
    <property type="entry name" value="Restriction endonuclease-like alpha-beta roll domain"/>
    <property type="match status" value="1"/>
</dbReference>
<dbReference type="InterPro" id="IPR009822">
    <property type="entry name" value="YaeQ"/>
</dbReference>
<dbReference type="InterPro" id="IPR038590">
    <property type="entry name" value="YaeQ_sf"/>
</dbReference>
<evidence type="ECO:0000313" key="2">
    <source>
        <dbReference type="Proteomes" id="UP001561046"/>
    </source>
</evidence>
<proteinExistence type="predicted"/>
<dbReference type="PANTHER" id="PTHR38784">
    <property type="entry name" value="SUCROSE PHOSPHORYLASE"/>
    <property type="match status" value="1"/>
</dbReference>